<protein>
    <submittedName>
        <fullName evidence="1">Uncharacterized protein</fullName>
    </submittedName>
</protein>
<evidence type="ECO:0000313" key="2">
    <source>
        <dbReference type="Proteomes" id="UP001209344"/>
    </source>
</evidence>
<dbReference type="RefSeq" id="WP_264966902.1">
    <property type="nucleotide sequence ID" value="NZ_JAPDVK010000004.1"/>
</dbReference>
<name>A0AAP3BE48_9BACT</name>
<comment type="caution">
    <text evidence="1">The sequence shown here is derived from an EMBL/GenBank/DDBJ whole genome shotgun (WGS) entry which is preliminary data.</text>
</comment>
<reference evidence="1" key="1">
    <citation type="submission" date="2022-11" db="EMBL/GenBank/DDBJ databases">
        <title>Genomic repertoires linked with pathogenic potency of arthritogenic Prevotella copri isolated from the gut of rheumatoid arthritis patients.</title>
        <authorList>
            <person name="Nii T."/>
            <person name="Maeda Y."/>
            <person name="Motooka D."/>
            <person name="Naito M."/>
            <person name="Matsumoto Y."/>
            <person name="Ogawa T."/>
            <person name="Oguro-Igashira E."/>
            <person name="Kishikawa T."/>
            <person name="Yamashita M."/>
            <person name="Koizumi S."/>
            <person name="Kurakawa T."/>
            <person name="Okumura R."/>
            <person name="Kayama H."/>
            <person name="Murakami M."/>
            <person name="Sakaguchi T."/>
            <person name="Das B."/>
            <person name="Nakamura S."/>
            <person name="Okada Y."/>
            <person name="Kumanogoh A."/>
            <person name="Takeda K."/>
        </authorList>
    </citation>
    <scope>NUCLEOTIDE SEQUENCE</scope>
    <source>
        <strain evidence="1">F3-75</strain>
    </source>
</reference>
<dbReference type="EMBL" id="JAPDVK010000004">
    <property type="protein sequence ID" value="MCW4129410.1"/>
    <property type="molecule type" value="Genomic_DNA"/>
</dbReference>
<dbReference type="Proteomes" id="UP001209344">
    <property type="component" value="Unassembled WGS sequence"/>
</dbReference>
<gene>
    <name evidence="1" type="ORF">ONT16_14415</name>
</gene>
<dbReference type="AlphaFoldDB" id="A0AAP3BE48"/>
<proteinExistence type="predicted"/>
<organism evidence="1 2">
    <name type="scientific">Segatella copri</name>
    <dbReference type="NCBI Taxonomy" id="165179"/>
    <lineage>
        <taxon>Bacteria</taxon>
        <taxon>Pseudomonadati</taxon>
        <taxon>Bacteroidota</taxon>
        <taxon>Bacteroidia</taxon>
        <taxon>Bacteroidales</taxon>
        <taxon>Prevotellaceae</taxon>
        <taxon>Segatella</taxon>
    </lineage>
</organism>
<sequence length="54" mass="6566">MEHYRINKVWVDDAMDMFYNSETIQLMEEGVLTCIVEAKNIWQRRFGERNILND</sequence>
<evidence type="ECO:0000313" key="1">
    <source>
        <dbReference type="EMBL" id="MCW4129410.1"/>
    </source>
</evidence>
<accession>A0AAP3BE48</accession>